<dbReference type="AlphaFoldDB" id="M6JJR2"/>
<evidence type="ECO:0000313" key="2">
    <source>
        <dbReference type="Proteomes" id="UP000012106"/>
    </source>
</evidence>
<evidence type="ECO:0000313" key="1">
    <source>
        <dbReference type="EMBL" id="EMN19815.1"/>
    </source>
</evidence>
<sequence length="45" mass="5345">MNLIPAYDSFRFRIKIHNVLPVFGIRRVSIFRIESNNRSVLLIQT</sequence>
<gene>
    <name evidence="1" type="ORF">LEP1GSC063_2129</name>
</gene>
<name>M6JJR2_9LEPT</name>
<proteinExistence type="predicted"/>
<comment type="caution">
    <text evidence="1">The sequence shown here is derived from an EMBL/GenBank/DDBJ whole genome shotgun (WGS) entry which is preliminary data.</text>
</comment>
<accession>M6JJR2</accession>
<dbReference type="Proteomes" id="UP000012106">
    <property type="component" value="Unassembled WGS sequence"/>
</dbReference>
<protein>
    <submittedName>
        <fullName evidence="1">Uncharacterized protein</fullName>
    </submittedName>
</protein>
<organism evidence="1 2">
    <name type="scientific">Leptospira santarosai serovar Arenal str. MAVJ 401</name>
    <dbReference type="NCBI Taxonomy" id="1049976"/>
    <lineage>
        <taxon>Bacteria</taxon>
        <taxon>Pseudomonadati</taxon>
        <taxon>Spirochaetota</taxon>
        <taxon>Spirochaetia</taxon>
        <taxon>Leptospirales</taxon>
        <taxon>Leptospiraceae</taxon>
        <taxon>Leptospira</taxon>
    </lineage>
</organism>
<dbReference type="EMBL" id="AHMU02000077">
    <property type="protein sequence ID" value="EMN19815.1"/>
    <property type="molecule type" value="Genomic_DNA"/>
</dbReference>
<reference evidence="1 2" key="1">
    <citation type="submission" date="2013-01" db="EMBL/GenBank/DDBJ databases">
        <authorList>
            <person name="Harkins D.M."/>
            <person name="Durkin A.S."/>
            <person name="Brinkac L.M."/>
            <person name="Haft D.H."/>
            <person name="Selengut J.D."/>
            <person name="Sanka R."/>
            <person name="DePew J."/>
            <person name="Purushe J."/>
            <person name="Hartskeerl R.A."/>
            <person name="Ahmed A."/>
            <person name="van der Linden H."/>
            <person name="Goris M.G.A."/>
            <person name="Vinetz J.M."/>
            <person name="Sutton G.G."/>
            <person name="Nierman W.C."/>
            <person name="Fouts D.E."/>
        </authorList>
    </citation>
    <scope>NUCLEOTIDE SEQUENCE [LARGE SCALE GENOMIC DNA]</scope>
    <source>
        <strain evidence="1 2">MAVJ 401</strain>
    </source>
</reference>